<dbReference type="InterPro" id="IPR021730">
    <property type="entry name" value="YdbH"/>
</dbReference>
<dbReference type="Pfam" id="PF11739">
    <property type="entry name" value="YdbH-like"/>
    <property type="match status" value="1"/>
</dbReference>
<feature type="transmembrane region" description="Helical" evidence="1">
    <location>
        <begin position="7"/>
        <end position="25"/>
    </location>
</feature>
<dbReference type="Proteomes" id="UP001501757">
    <property type="component" value="Unassembled WGS sequence"/>
</dbReference>
<reference evidence="3" key="1">
    <citation type="journal article" date="2019" name="Int. J. Syst. Evol. Microbiol.">
        <title>The Global Catalogue of Microorganisms (GCM) 10K type strain sequencing project: providing services to taxonomists for standard genome sequencing and annotation.</title>
        <authorList>
            <consortium name="The Broad Institute Genomics Platform"/>
            <consortium name="The Broad Institute Genome Sequencing Center for Infectious Disease"/>
            <person name="Wu L."/>
            <person name="Ma J."/>
        </authorList>
    </citation>
    <scope>NUCLEOTIDE SEQUENCE [LARGE SCALE GENOMIC DNA]</scope>
    <source>
        <strain evidence="3">JCM 13378</strain>
    </source>
</reference>
<name>A0ABP3GM85_9ALTE</name>
<keyword evidence="1" id="KW-0472">Membrane</keyword>
<organism evidence="2 3">
    <name type="scientific">Bowmanella denitrificans</name>
    <dbReference type="NCBI Taxonomy" id="366582"/>
    <lineage>
        <taxon>Bacteria</taxon>
        <taxon>Pseudomonadati</taxon>
        <taxon>Pseudomonadota</taxon>
        <taxon>Gammaproteobacteria</taxon>
        <taxon>Alteromonadales</taxon>
        <taxon>Alteromonadaceae</taxon>
        <taxon>Bowmanella</taxon>
    </lineage>
</organism>
<evidence type="ECO:0000313" key="3">
    <source>
        <dbReference type="Proteomes" id="UP001501757"/>
    </source>
</evidence>
<dbReference type="RefSeq" id="WP_343842820.1">
    <property type="nucleotide sequence ID" value="NZ_BAAAEI010000006.1"/>
</dbReference>
<keyword evidence="3" id="KW-1185">Reference proteome</keyword>
<gene>
    <name evidence="2" type="ORF">GCM10009092_11570</name>
</gene>
<keyword evidence="1" id="KW-0812">Transmembrane</keyword>
<sequence length="817" mass="89821">MKTALNVVVWTLLALLVCVAGLWWFRQPLALQLANHYLAPHKVQLSCLQWDLHLQTNLDWQVSARSVCVQGPGFSAEAANALFDLSQLQVASLQLVHQPDNAATHSKENQPVSWQLPDLPAISIDKLQLQSPLLRQPLEMAVRYQQGNLQLNGPWQADIALKDNQAELQLNWRLADLANYLRLPEALPAALLDSPIHTQASFDGQNLVATNQIATQFSYLLEALECQMPIAVTGELALRLDTTMLQADMDLSALPIKLNLQHCPIPNPAAELYKPAQITINLPDIAKVNLQSLKLASAEVQFTGKTQGLLTLNHIDWQTDKPLTASYQLNSILVPAQPSEQWFPLALQGIGQIHLSVDSQVPDYQLSGQEWQLSADSWRVEDWQADKLQLNSQFTLDSKAGLQAELKVKAAQALNKDIRLGAIKTTISLASQDLKNVTGKTDLSLDNLASADGKITGLMHQHQFNVQQGLVTILGNTKLKKLDVQKWQLNELAFKHELFMPLSEPLQGRSVHQWQLPSGLHGQVNQEQNRFNLTLPAQSSNKFTPLLKPLLPQLALTAGQLAASAEYALDTGKLNANIDVSTLSLSYQDYQVEDISVNSDISWYSGNLHLAPATLSIKSVNVGLPITDISAQLGTDAKGPVLSGLNGKLLSGEFSLPQLRLDNKPQQMTLALRHLDAGELAKLGKDSGIEVRGKVGADVPIKLDGKLVEVKDGKLYNEGPAKLLIYDNAAFDSLLASQPNLAPSLSALKNMDISSLTSTVNLKPDGWLLLDMKIKGHNPGKKQDVNFNYTHEENLFTLLRALQLGDEVQKKVQEKVK</sequence>
<dbReference type="EMBL" id="BAAAEI010000006">
    <property type="protein sequence ID" value="GAA0348867.1"/>
    <property type="molecule type" value="Genomic_DNA"/>
</dbReference>
<protein>
    <recommendedName>
        <fullName evidence="4">Dicarboxylate transport domain-containing protein</fullName>
    </recommendedName>
</protein>
<keyword evidence="1" id="KW-1133">Transmembrane helix</keyword>
<comment type="caution">
    <text evidence="2">The sequence shown here is derived from an EMBL/GenBank/DDBJ whole genome shotgun (WGS) entry which is preliminary data.</text>
</comment>
<accession>A0ABP3GM85</accession>
<evidence type="ECO:0000256" key="1">
    <source>
        <dbReference type="SAM" id="Phobius"/>
    </source>
</evidence>
<evidence type="ECO:0000313" key="2">
    <source>
        <dbReference type="EMBL" id="GAA0348867.1"/>
    </source>
</evidence>
<proteinExistence type="predicted"/>
<evidence type="ECO:0008006" key="4">
    <source>
        <dbReference type="Google" id="ProtNLM"/>
    </source>
</evidence>